<reference evidence="2 3" key="1">
    <citation type="submission" date="2018-06" db="EMBL/GenBank/DDBJ databases">
        <authorList>
            <consortium name="Pathogen Informatics"/>
            <person name="Doyle S."/>
        </authorList>
    </citation>
    <scope>NUCLEOTIDE SEQUENCE [LARGE SCALE GENOMIC DNA]</scope>
    <source>
        <strain evidence="2 3">NCTC10736</strain>
    </source>
</reference>
<evidence type="ECO:0000256" key="1">
    <source>
        <dbReference type="SAM" id="SignalP"/>
    </source>
</evidence>
<accession>A0A380BUJ1</accession>
<protein>
    <recommendedName>
        <fullName evidence="4">Lipoprotein</fullName>
    </recommendedName>
</protein>
<dbReference type="RefSeq" id="WP_115407209.1">
    <property type="nucleotide sequence ID" value="NZ_UGYV01000004.1"/>
</dbReference>
<gene>
    <name evidence="2" type="ORF">NCTC10736_03874</name>
</gene>
<dbReference type="Proteomes" id="UP000255061">
    <property type="component" value="Unassembled WGS sequence"/>
</dbReference>
<name>A0A380BUJ1_9GAMM</name>
<evidence type="ECO:0000313" key="2">
    <source>
        <dbReference type="EMBL" id="SUJ07372.1"/>
    </source>
</evidence>
<dbReference type="EMBL" id="UGYV01000004">
    <property type="protein sequence ID" value="SUJ07372.1"/>
    <property type="molecule type" value="Genomic_DNA"/>
</dbReference>
<proteinExistence type="predicted"/>
<feature type="signal peptide" evidence="1">
    <location>
        <begin position="1"/>
        <end position="25"/>
    </location>
</feature>
<keyword evidence="1" id="KW-0732">Signal</keyword>
<evidence type="ECO:0000313" key="3">
    <source>
        <dbReference type="Proteomes" id="UP000255061"/>
    </source>
</evidence>
<evidence type="ECO:0008006" key="4">
    <source>
        <dbReference type="Google" id="ProtNLM"/>
    </source>
</evidence>
<dbReference type="AlphaFoldDB" id="A0A380BUJ1"/>
<sequence>MNLLKPKCLSITLLAASLLIGCASTDPYKPQSDEDFVYDPDKSFAMNVVDGSLGVHNGLTDAARPQDADTGPDAVSYTADAIIGFGNGGGLGGAFLSMLSTNQGNEPLNTYYGVVFYPISQKGNVQVIFDEIEQELIKEAQNKRNMTFVNKSTKDGYILLTFSGENCKLDRELMNLPPKTTCDFIHYTPPKLLRYATVNPRGETGMFAVLGYERFYTGRALSLDLDEKYYVFSPVLRNRTKFPFVSNAKKIYPFIKPSKSSDITSITIEQLMHIDPWINKHYGSVQ</sequence>
<dbReference type="PROSITE" id="PS51257">
    <property type="entry name" value="PROKAR_LIPOPROTEIN"/>
    <property type="match status" value="1"/>
</dbReference>
<feature type="chain" id="PRO_5016606729" description="Lipoprotein" evidence="1">
    <location>
        <begin position="26"/>
        <end position="286"/>
    </location>
</feature>
<organism evidence="2 3">
    <name type="scientific">Shewanella morhuae</name>
    <dbReference type="NCBI Taxonomy" id="365591"/>
    <lineage>
        <taxon>Bacteria</taxon>
        <taxon>Pseudomonadati</taxon>
        <taxon>Pseudomonadota</taxon>
        <taxon>Gammaproteobacteria</taxon>
        <taxon>Alteromonadales</taxon>
        <taxon>Shewanellaceae</taxon>
        <taxon>Shewanella</taxon>
    </lineage>
</organism>